<dbReference type="Proteomes" id="UP001498476">
    <property type="component" value="Unassembled WGS sequence"/>
</dbReference>
<evidence type="ECO:0000256" key="1">
    <source>
        <dbReference type="SAM" id="MobiDB-lite"/>
    </source>
</evidence>
<feature type="compositionally biased region" description="Basic and acidic residues" evidence="1">
    <location>
        <begin position="420"/>
        <end position="429"/>
    </location>
</feature>
<name>A0ABR1GJX0_9HYPO</name>
<sequence length="429" mass="48423">MPPFFDILQIEAAIQRQALPALERFAANPNLRRPSLLPGASQQQQPPPESYDFEALAEPLNNEELVVAASFAQREMKAYSPGERFLAEAAVEHDRTTRFWRSESCNWPTREFLKGPEGIIRYHIIVRRNIRKRWQKLGVWNPEWGIPGRMNKQPNDDTSKWKWKWQHGSSAAEWHPRPDPNDHHPVTRAVRLRKGIRCGEHVPPRPAVHLGEDATSSQAESFIMSRPWFMYLVEAGERAAKLRDFDFSDPRRHQGPRAKPVREWWEERGDWREEWCGLGTRKPGLGWKWRHESPSPEPEDLTPLNILDDMEGMDFTPSEIDALEAIRPLTPPMYLTSTADAVFGDGSITLFGGPGRTVFNDVSEASHDEADAESEKTSTKGDGGSEAISCLGQFRSSRSRPRPGATSQKAVNCGSGAAGETKEGSSEEI</sequence>
<dbReference type="EMBL" id="JAZAVJ010000334">
    <property type="protein sequence ID" value="KAK7398461.1"/>
    <property type="molecule type" value="Genomic_DNA"/>
</dbReference>
<evidence type="ECO:0000313" key="3">
    <source>
        <dbReference type="Proteomes" id="UP001498476"/>
    </source>
</evidence>
<reference evidence="2 3" key="1">
    <citation type="journal article" date="2025" name="Microbiol. Resour. Announc.">
        <title>Draft genome sequences for Neonectria magnoliae and Neonectria punicea, canker pathogens of Liriodendron tulipifera and Acer saccharum in West Virginia.</title>
        <authorList>
            <person name="Petronek H.M."/>
            <person name="Kasson M.T."/>
            <person name="Metheny A.M."/>
            <person name="Stauder C.M."/>
            <person name="Lovett B."/>
            <person name="Lynch S.C."/>
            <person name="Garnas J.R."/>
            <person name="Kasson L.R."/>
            <person name="Stajich J.E."/>
        </authorList>
    </citation>
    <scope>NUCLEOTIDE SEQUENCE [LARGE SCALE GENOMIC DNA]</scope>
    <source>
        <strain evidence="2 3">NRRL 64653</strain>
    </source>
</reference>
<accession>A0ABR1GJX0</accession>
<organism evidence="2 3">
    <name type="scientific">Neonectria punicea</name>
    <dbReference type="NCBI Taxonomy" id="979145"/>
    <lineage>
        <taxon>Eukaryota</taxon>
        <taxon>Fungi</taxon>
        <taxon>Dikarya</taxon>
        <taxon>Ascomycota</taxon>
        <taxon>Pezizomycotina</taxon>
        <taxon>Sordariomycetes</taxon>
        <taxon>Hypocreomycetidae</taxon>
        <taxon>Hypocreales</taxon>
        <taxon>Nectriaceae</taxon>
        <taxon>Neonectria</taxon>
    </lineage>
</organism>
<evidence type="ECO:0000313" key="2">
    <source>
        <dbReference type="EMBL" id="KAK7398461.1"/>
    </source>
</evidence>
<keyword evidence="3" id="KW-1185">Reference proteome</keyword>
<gene>
    <name evidence="2" type="ORF">QQX98_012148</name>
</gene>
<proteinExistence type="predicted"/>
<feature type="region of interest" description="Disordered" evidence="1">
    <location>
        <begin position="365"/>
        <end position="429"/>
    </location>
</feature>
<protein>
    <submittedName>
        <fullName evidence="2">Uncharacterized protein</fullName>
    </submittedName>
</protein>
<comment type="caution">
    <text evidence="2">The sequence shown here is derived from an EMBL/GenBank/DDBJ whole genome shotgun (WGS) entry which is preliminary data.</text>
</comment>
<feature type="compositionally biased region" description="Basic and acidic residues" evidence="1">
    <location>
        <begin position="365"/>
        <end position="379"/>
    </location>
</feature>